<evidence type="ECO:0000256" key="3">
    <source>
        <dbReference type="ARBA" id="ARBA00022475"/>
    </source>
</evidence>
<feature type="transmembrane region" description="Helical" evidence="9">
    <location>
        <begin position="160"/>
        <end position="179"/>
    </location>
</feature>
<dbReference type="GO" id="GO:0016020">
    <property type="term" value="C:membrane"/>
    <property type="evidence" value="ECO:0007669"/>
    <property type="project" value="UniProtKB-SubCell"/>
</dbReference>
<evidence type="ECO:0000256" key="4">
    <source>
        <dbReference type="ARBA" id="ARBA00022519"/>
    </source>
</evidence>
<feature type="transmembrane region" description="Helical" evidence="9">
    <location>
        <begin position="191"/>
        <end position="209"/>
    </location>
</feature>
<evidence type="ECO:0000256" key="7">
    <source>
        <dbReference type="ARBA" id="ARBA00022989"/>
    </source>
</evidence>
<dbReference type="AlphaFoldDB" id="A0A099KQT4"/>
<dbReference type="Pfam" id="PF12122">
    <property type="entry name" value="Rhomboid_N"/>
    <property type="match status" value="1"/>
</dbReference>
<dbReference type="PANTHER" id="PTHR43731:SF14">
    <property type="entry name" value="PRESENILIN-ASSOCIATED RHOMBOID-LIKE PROTEIN, MITOCHONDRIAL"/>
    <property type="match status" value="1"/>
</dbReference>
<comment type="subcellular location">
    <subcellularLocation>
        <location evidence="1">Membrane</location>
        <topology evidence="1">Multi-pass membrane protein</topology>
    </subcellularLocation>
</comment>
<feature type="transmembrane region" description="Helical" evidence="9">
    <location>
        <begin position="104"/>
        <end position="125"/>
    </location>
</feature>
<evidence type="ECO:0000313" key="12">
    <source>
        <dbReference type="EMBL" id="KGJ92560.1"/>
    </source>
</evidence>
<organism evidence="12 13">
    <name type="scientific">Colwellia psychrerythraea</name>
    <name type="common">Vibrio psychroerythus</name>
    <dbReference type="NCBI Taxonomy" id="28229"/>
    <lineage>
        <taxon>Bacteria</taxon>
        <taxon>Pseudomonadati</taxon>
        <taxon>Pseudomonadota</taxon>
        <taxon>Gammaproteobacteria</taxon>
        <taxon>Alteromonadales</taxon>
        <taxon>Colwelliaceae</taxon>
        <taxon>Colwellia</taxon>
    </lineage>
</organism>
<proteinExistence type="inferred from homology"/>
<dbReference type="Gene3D" id="3.30.70.2350">
    <property type="match status" value="1"/>
</dbReference>
<evidence type="ECO:0000259" key="11">
    <source>
        <dbReference type="Pfam" id="PF12122"/>
    </source>
</evidence>
<evidence type="ECO:0000313" key="13">
    <source>
        <dbReference type="Proteomes" id="UP000029843"/>
    </source>
</evidence>
<feature type="domain" description="Peptidase S54 GlpG peptidase N-terminal" evidence="11">
    <location>
        <begin position="15"/>
        <end position="88"/>
    </location>
</feature>
<evidence type="ECO:0000256" key="8">
    <source>
        <dbReference type="ARBA" id="ARBA00023136"/>
    </source>
</evidence>
<dbReference type="OrthoDB" id="9778341at2"/>
<feature type="transmembrane region" description="Helical" evidence="9">
    <location>
        <begin position="247"/>
        <end position="265"/>
    </location>
</feature>
<keyword evidence="3" id="KW-1003">Cell membrane</keyword>
<evidence type="ECO:0000256" key="1">
    <source>
        <dbReference type="ARBA" id="ARBA00004141"/>
    </source>
</evidence>
<evidence type="ECO:0000259" key="10">
    <source>
        <dbReference type="Pfam" id="PF01694"/>
    </source>
</evidence>
<dbReference type="Proteomes" id="UP000029843">
    <property type="component" value="Unassembled WGS sequence"/>
</dbReference>
<dbReference type="NCBIfam" id="TIGR04239">
    <property type="entry name" value="rhombo_GlpG"/>
    <property type="match status" value="1"/>
</dbReference>
<dbReference type="RefSeq" id="WP_081962020.1">
    <property type="nucleotide sequence ID" value="NZ_JQED01000017.1"/>
</dbReference>
<comment type="caution">
    <text evidence="12">The sequence shown here is derived from an EMBL/GenBank/DDBJ whole genome shotgun (WGS) entry which is preliminary data.</text>
</comment>
<evidence type="ECO:0000256" key="6">
    <source>
        <dbReference type="ARBA" id="ARBA00022801"/>
    </source>
</evidence>
<keyword evidence="7 9" id="KW-1133">Transmembrane helix</keyword>
<keyword evidence="5 9" id="KW-0812">Transmembrane</keyword>
<keyword evidence="8 9" id="KW-0472">Membrane</keyword>
<dbReference type="GO" id="GO:0004252">
    <property type="term" value="F:serine-type endopeptidase activity"/>
    <property type="evidence" value="ECO:0007669"/>
    <property type="project" value="InterPro"/>
</dbReference>
<feature type="transmembrane region" description="Helical" evidence="9">
    <location>
        <begin position="271"/>
        <end position="291"/>
    </location>
</feature>
<keyword evidence="4" id="KW-0997">Cell inner membrane</keyword>
<feature type="domain" description="Peptidase S54 rhomboid" evidence="10">
    <location>
        <begin position="154"/>
        <end position="287"/>
    </location>
</feature>
<comment type="similarity">
    <text evidence="2">Belongs to the peptidase S54 family.</text>
</comment>
<dbReference type="PANTHER" id="PTHR43731">
    <property type="entry name" value="RHOMBOID PROTEASE"/>
    <property type="match status" value="1"/>
</dbReference>
<name>A0A099KQT4_COLPS</name>
<evidence type="ECO:0000256" key="2">
    <source>
        <dbReference type="ARBA" id="ARBA00009045"/>
    </source>
</evidence>
<dbReference type="InterPro" id="IPR035952">
    <property type="entry name" value="Rhomboid-like_sf"/>
</dbReference>
<protein>
    <submittedName>
        <fullName evidence="12">Rhomboid protease GlpG</fullName>
    </submittedName>
</protein>
<evidence type="ECO:0000256" key="5">
    <source>
        <dbReference type="ARBA" id="ARBA00022692"/>
    </source>
</evidence>
<sequence>MASESAENMDTLQPLVQLKDHNIALLFSNYLQSIGIQAQLKSSREDGHVIYCPEDKIVQAKVEFDAFILKPYDKKYQQAAWDRGETVSLHASDFSLMRSFQENFLAHAGIVTLLVFTLCWLVFLFSELGWAQQLFYALQFYPQLSIDALLADPIRLLGPAFFHFSWLHIIFNTMWWWQLGGSIEKILGKSTLINLLLLSAIVSNVGQYLVSGSNFGGLSGVVYALVGFIWWFGYLAPERGLFLAKPLIGFLLFWLVLGFVDLLPVNVANTAHLLGLLSGCFLAVFTVKVIGVNNKT</sequence>
<evidence type="ECO:0000256" key="9">
    <source>
        <dbReference type="SAM" id="Phobius"/>
    </source>
</evidence>
<dbReference type="SUPFAM" id="SSF144091">
    <property type="entry name" value="Rhomboid-like"/>
    <property type="match status" value="1"/>
</dbReference>
<dbReference type="InterPro" id="IPR022732">
    <property type="entry name" value="Peptidase_S54_GlpG_N"/>
</dbReference>
<keyword evidence="6" id="KW-0378">Hydrolase</keyword>
<gene>
    <name evidence="12" type="ORF">ND2E_2808</name>
</gene>
<dbReference type="Pfam" id="PF01694">
    <property type="entry name" value="Rhomboid"/>
    <property type="match status" value="1"/>
</dbReference>
<dbReference type="InterPro" id="IPR022764">
    <property type="entry name" value="Peptidase_S54_rhomboid_dom"/>
</dbReference>
<reference evidence="12 13" key="1">
    <citation type="submission" date="2014-08" db="EMBL/GenBank/DDBJ databases">
        <title>Genomic and Phenotypic Diversity of Colwellia psychrerythraea strains from Disparate Marine Basins.</title>
        <authorList>
            <person name="Techtmann S.M."/>
            <person name="Stelling S.C."/>
            <person name="Utturkar S.M."/>
            <person name="Alshibli N."/>
            <person name="Harris A."/>
            <person name="Brown S.D."/>
            <person name="Hazen T.C."/>
        </authorList>
    </citation>
    <scope>NUCLEOTIDE SEQUENCE [LARGE SCALE GENOMIC DNA]</scope>
    <source>
        <strain evidence="12 13">ND2E</strain>
    </source>
</reference>
<dbReference type="InterPro" id="IPR038236">
    <property type="entry name" value="GlpG_N_sf"/>
</dbReference>
<dbReference type="InterPro" id="IPR023662">
    <property type="entry name" value="Rhomboid_protease_GlpG"/>
</dbReference>
<dbReference type="InterPro" id="IPR050925">
    <property type="entry name" value="Rhomboid_protease_S54"/>
</dbReference>
<dbReference type="GO" id="GO:0006508">
    <property type="term" value="P:proteolysis"/>
    <property type="evidence" value="ECO:0007669"/>
    <property type="project" value="UniProtKB-KW"/>
</dbReference>
<dbReference type="Gene3D" id="1.20.1540.10">
    <property type="entry name" value="Rhomboid-like"/>
    <property type="match status" value="1"/>
</dbReference>
<accession>A0A099KQT4</accession>
<dbReference type="EMBL" id="JQED01000017">
    <property type="protein sequence ID" value="KGJ92560.1"/>
    <property type="molecule type" value="Genomic_DNA"/>
</dbReference>
<feature type="transmembrane region" description="Helical" evidence="9">
    <location>
        <begin position="215"/>
        <end position="235"/>
    </location>
</feature>
<keyword evidence="12" id="KW-0645">Protease</keyword>
<dbReference type="PATRIC" id="fig|28229.4.peg.1848"/>